<reference evidence="2" key="1">
    <citation type="submission" date="2016-10" db="EMBL/GenBank/DDBJ databases">
        <authorList>
            <person name="Varghese N."/>
            <person name="Submissions S."/>
        </authorList>
    </citation>
    <scope>NUCLEOTIDE SEQUENCE [LARGE SCALE GENOMIC DNA]</scope>
    <source>
        <strain evidence="2">LMG 25967</strain>
    </source>
</reference>
<dbReference type="EMBL" id="FNZE01000009">
    <property type="protein sequence ID" value="SEJ49172.1"/>
    <property type="molecule type" value="Genomic_DNA"/>
</dbReference>
<evidence type="ECO:0000313" key="1">
    <source>
        <dbReference type="EMBL" id="SEJ49172.1"/>
    </source>
</evidence>
<accession>A0A1H6ZHL9</accession>
<keyword evidence="2" id="KW-1185">Reference proteome</keyword>
<proteinExistence type="predicted"/>
<name>A0A1H6ZHL9_9PSED</name>
<organism evidence="1 2">
    <name type="scientific">Pseudomonas linyingensis</name>
    <dbReference type="NCBI Taxonomy" id="915471"/>
    <lineage>
        <taxon>Bacteria</taxon>
        <taxon>Pseudomonadati</taxon>
        <taxon>Pseudomonadota</taxon>
        <taxon>Gammaproteobacteria</taxon>
        <taxon>Pseudomonadales</taxon>
        <taxon>Pseudomonadaceae</taxon>
        <taxon>Pseudomonas</taxon>
    </lineage>
</organism>
<dbReference type="STRING" id="915471.SAMN05216201_109198"/>
<evidence type="ECO:0000313" key="2">
    <source>
        <dbReference type="Proteomes" id="UP000242930"/>
    </source>
</evidence>
<dbReference type="Proteomes" id="UP000242930">
    <property type="component" value="Unassembled WGS sequence"/>
</dbReference>
<dbReference type="AlphaFoldDB" id="A0A1H6ZHL9"/>
<gene>
    <name evidence="1" type="ORF">SAMN05216201_109198</name>
</gene>
<protein>
    <submittedName>
        <fullName evidence="1">Uncharacterized protein</fullName>
    </submittedName>
</protein>
<sequence>MAVSGDSQLHFTTLAAFVSKMGDLASKLFA</sequence>